<feature type="domain" description="Peptidase M14" evidence="5">
    <location>
        <begin position="119"/>
        <end position="418"/>
    </location>
</feature>
<feature type="active site" description="Proton donor/acceptor" evidence="3">
    <location>
        <position position="388"/>
    </location>
</feature>
<accession>A0ABP7VA92</accession>
<dbReference type="SUPFAM" id="SSF81296">
    <property type="entry name" value="E set domains"/>
    <property type="match status" value="1"/>
</dbReference>
<dbReference type="Proteomes" id="UP001500367">
    <property type="component" value="Unassembled WGS sequence"/>
</dbReference>
<evidence type="ECO:0000256" key="1">
    <source>
        <dbReference type="ARBA" id="ARBA00022729"/>
    </source>
</evidence>
<evidence type="ECO:0000256" key="2">
    <source>
        <dbReference type="ARBA" id="ARBA00023180"/>
    </source>
</evidence>
<evidence type="ECO:0000259" key="5">
    <source>
        <dbReference type="PROSITE" id="PS52035"/>
    </source>
</evidence>
<comment type="caution">
    <text evidence="6">The sequence shown here is derived from an EMBL/GenBank/DDBJ whole genome shotgun (WGS) entry which is preliminary data.</text>
</comment>
<reference evidence="7" key="1">
    <citation type="journal article" date="2019" name="Int. J. Syst. Evol. Microbiol.">
        <title>The Global Catalogue of Microorganisms (GCM) 10K type strain sequencing project: providing services to taxonomists for standard genome sequencing and annotation.</title>
        <authorList>
            <consortium name="The Broad Institute Genomics Platform"/>
            <consortium name="The Broad Institute Genome Sequencing Center for Infectious Disease"/>
            <person name="Wu L."/>
            <person name="Ma J."/>
        </authorList>
    </citation>
    <scope>NUCLEOTIDE SEQUENCE [LARGE SCALE GENOMIC DNA]</scope>
    <source>
        <strain evidence="7">JCM 17069</strain>
    </source>
</reference>
<dbReference type="Pfam" id="PF00246">
    <property type="entry name" value="Peptidase_M14"/>
    <property type="match status" value="1"/>
</dbReference>
<evidence type="ECO:0000313" key="6">
    <source>
        <dbReference type="EMBL" id="GAA4062951.1"/>
    </source>
</evidence>
<evidence type="ECO:0000256" key="4">
    <source>
        <dbReference type="SAM" id="SignalP"/>
    </source>
</evidence>
<dbReference type="Gene3D" id="2.60.40.10">
    <property type="entry name" value="Immunoglobulins"/>
    <property type="match status" value="11"/>
</dbReference>
<dbReference type="Pfam" id="PF11617">
    <property type="entry name" value="Cu-binding_MopE"/>
    <property type="match status" value="1"/>
</dbReference>
<comment type="similarity">
    <text evidence="3">Belongs to the peptidase M14 family.</text>
</comment>
<dbReference type="Pfam" id="PF18962">
    <property type="entry name" value="Por_Secre_tail"/>
    <property type="match status" value="1"/>
</dbReference>
<dbReference type="PANTHER" id="PTHR11532">
    <property type="entry name" value="PROTEASE M14 CARBOXYPEPTIDASE"/>
    <property type="match status" value="1"/>
</dbReference>
<proteinExistence type="inferred from homology"/>
<dbReference type="InterPro" id="IPR008969">
    <property type="entry name" value="CarboxyPept-like_regulatory"/>
</dbReference>
<evidence type="ECO:0000256" key="3">
    <source>
        <dbReference type="PROSITE-ProRule" id="PRU01379"/>
    </source>
</evidence>
<feature type="chain" id="PRO_5047161981" description="Peptidase M14 domain-containing protein" evidence="4">
    <location>
        <begin position="21"/>
        <end position="2743"/>
    </location>
</feature>
<dbReference type="PANTHER" id="PTHR11532:SF57">
    <property type="entry name" value="CARBOXYPEPTIDASE D, B"/>
    <property type="match status" value="1"/>
</dbReference>
<dbReference type="InterPro" id="IPR021655">
    <property type="entry name" value="Put_metal-bd"/>
</dbReference>
<organism evidence="6 7">
    <name type="scientific">Flavobacterium cheonanense</name>
    <dbReference type="NCBI Taxonomy" id="706183"/>
    <lineage>
        <taxon>Bacteria</taxon>
        <taxon>Pseudomonadati</taxon>
        <taxon>Bacteroidota</taxon>
        <taxon>Flavobacteriia</taxon>
        <taxon>Flavobacteriales</taxon>
        <taxon>Flavobacteriaceae</taxon>
        <taxon>Flavobacterium</taxon>
    </lineage>
</organism>
<dbReference type="Gene3D" id="3.40.630.10">
    <property type="entry name" value="Zn peptidases"/>
    <property type="match status" value="1"/>
</dbReference>
<dbReference type="InterPro" id="IPR014756">
    <property type="entry name" value="Ig_E-set"/>
</dbReference>
<dbReference type="PROSITE" id="PS52035">
    <property type="entry name" value="PEPTIDASE_M14"/>
    <property type="match status" value="1"/>
</dbReference>
<dbReference type="NCBIfam" id="TIGR04183">
    <property type="entry name" value="Por_Secre_tail"/>
    <property type="match status" value="1"/>
</dbReference>
<dbReference type="InterPro" id="IPR000834">
    <property type="entry name" value="Peptidase_M14"/>
</dbReference>
<dbReference type="InterPro" id="IPR050753">
    <property type="entry name" value="Peptidase_M14_domain"/>
</dbReference>
<dbReference type="CDD" id="cd18173">
    <property type="entry name" value="M14_CP_bacteria"/>
    <property type="match status" value="1"/>
</dbReference>
<dbReference type="EMBL" id="BAABCT010000001">
    <property type="protein sequence ID" value="GAA4062951.1"/>
    <property type="molecule type" value="Genomic_DNA"/>
</dbReference>
<feature type="signal peptide" evidence="4">
    <location>
        <begin position="1"/>
        <end position="20"/>
    </location>
</feature>
<keyword evidence="2" id="KW-0325">Glycoprotein</keyword>
<dbReference type="SUPFAM" id="SSF53187">
    <property type="entry name" value="Zn-dependent exopeptidases"/>
    <property type="match status" value="1"/>
</dbReference>
<dbReference type="SUPFAM" id="SSF49464">
    <property type="entry name" value="Carboxypeptidase regulatory domain-like"/>
    <property type="match status" value="1"/>
</dbReference>
<evidence type="ECO:0000313" key="7">
    <source>
        <dbReference type="Proteomes" id="UP001500367"/>
    </source>
</evidence>
<protein>
    <recommendedName>
        <fullName evidence="5">Peptidase M14 domain-containing protein</fullName>
    </recommendedName>
</protein>
<dbReference type="RefSeq" id="WP_344815184.1">
    <property type="nucleotide sequence ID" value="NZ_BAABCT010000001.1"/>
</dbReference>
<dbReference type="InterPro" id="IPR013783">
    <property type="entry name" value="Ig-like_fold"/>
</dbReference>
<keyword evidence="7" id="KW-1185">Reference proteome</keyword>
<gene>
    <name evidence="6" type="ORF">GCM10022389_04450</name>
</gene>
<dbReference type="PRINTS" id="PR00765">
    <property type="entry name" value="CRBOXYPTASEA"/>
</dbReference>
<dbReference type="Gene3D" id="2.60.40.1120">
    <property type="entry name" value="Carboxypeptidase-like, regulatory domain"/>
    <property type="match status" value="1"/>
</dbReference>
<dbReference type="InterPro" id="IPR057078">
    <property type="entry name" value="HYR-4C"/>
</dbReference>
<dbReference type="SMART" id="SM00631">
    <property type="entry name" value="Zn_pept"/>
    <property type="match status" value="1"/>
</dbReference>
<sequence>MKKFTLVLLLTILFSSASFAQKGSSYEKAMYYLKEKGEVIFTFKANSKAQFLEINRIVSVSHKAVDENELKAEVYANKEQFQKFLTYGLPYEVTAEDNEIPQELTANRAAAAWDTTWDAYPRYSEYVAKMQYWATTYPSLCTLQSIGTTALGRTLYVLKISDNASTDETEPEFFYTSSMHGDEITGYPTMLRFIDYLLTNYGSLSEITNLVNGTELYINPLANPDGSYKTAGNDIYNPGGATNTPTRANSLGVDLNRNYADAIGGLHDDGNAYQLETVAFMNFQATRNFVLAANYHGGTEVINFPLDTSNTPGTGNFSYHPHDTYFKFVSIEYAQLCQTADGNLNYMDAVYNTGQFPGTTNGAAWYSVYGGRQDASNYFDHSKEITVEISDLKTPAAANLPFFWDRNRQALLNFVKQASYGLHGIVTDQSGNPIHAKVYIGGTFDNFGSWVETSPTKGDYHKVQIAGTYNVIFEAPGYATQTISVTLTNNATTTLNVTMVPSTSVPTASDVTICTGQTAALSATGTGTIRWYNSAISTTPLASTAAYTTPALTSNTSYWVEREVTPANVGPATVSGTGATNTALANRYLIFNCTTPTKLKSVAINNTVVGDILVELQNSSGVMLESKVIRLTTTGSKDIDLDFFLPVANGLRLVSRQLSGTSNTLIRATTGIIYPITSGNISITGNSGTGTFFQFFNWKLGAVKSNRDEVIVTVKPNPTNDSVNPNSRLAGSGAFTLTVNGSNFVSGESIVRWNGANRTTTFVSSTQLTAAINATDVATAGTANVTVFNTCNSTTTSARTFTINTNCTAPVPNVASLPTITAQCSVTVTAPTATSNCYGQITGTTNSPLTYNAQGTYQIYWTYNDGNGNTSNQFQTVTITDTTAPVANVTTLPTISGQCSVNITQTPTATDNCMGTINGTTTDPLTYSAQGTYSILWTYTDNRGNQSFQSQSVIVDDTIAPVANVASLQTVTGQCSATVTAPTATDACAGTITGTTASPLTYNAQGTYNITWTYNDGNGNTSTQTQTVVVDDTIAPVANVASLPTVTGQCSATVTAPTATDACAGTITGTTASPLTYNAKGTYNITWTYNDGNGNTSTQTQTVVVDDTIAPVANVASLPTVTGQCSASVTAPTATDACAGIITGTTASPLTYNAQGTYNITWTYNDGDGNTSTQTQTVIVDDTIAPVANVASLPTVTGQCSASVTAPTATDACAGTITGTTASPLTYNAKGTYNITWTYNDGNGNTSTQTQTVVVDDTIAPVANVASLPTVTGQCSATVTAPTATDACAGTITGTTASPLTYNAKGTYNITWTYNDGNGNTSTQTQTVVVDDTIAPVANVASLPTVTGQCSASVTAPTATDACAGIITGTTASPLTYNAQGTYNITWTYNDGDGNTSTQTQTVIVDDTIAPVANVASLPTVTGQCSASVTAPTATDACAGTITGTTTDALTYNTQGTYNITWTYNDGNGNTSTQTQTVVVDDTIAPIANVASLPTVTGQCSATLTAPTATDACAGIISGTTTDALTYNTQGTYTVTWTYNDGNGNTSTQTQTVVVDDTIAPIANVASLPTVTGQCSATVTAPTATDACAGTITGTTASPLTYNAQGTYNITWTYNDGNGNTSTQTQTVIVDDTIAPVANVASLPTVTGQCSATVTAPTATDACAGTITGTTTDALTYSTQGTFTVTWTYNDGNGNTSTQTQTVVIDDTNAPVANVASLPTVTGQCSATVTAPAATDACAGTITGTTTDALTYSTQGTYTVTWTYNDGNGNTSTQTQTVVVTNGGTIITFYQDIDGDTFGNPAVTIQACTQPVGYVLNNTDCNDNEIQYLDADNDGFGSTTIVACGVANNTDCNDNNNTQNVLITFYQDIDGDTFGNPSVSTQACSQPVGYVLNNSDCNDNQIQYLDADNDGFGSTTIVACGVANNTDCNDNNNTQNILITFYQDIDGDTFGNPSVSTQACSQPVGYVLDNTDCNDNEIQYLDADNDGFGSSTIVACGVANNTDCNDNNNTQNVLITFYQDIDGDTFGNPSVSTQACSQPVGYVLDNTDCNDNEIQYLDADNDGFGSSTIVACGVANNTDCNDNNNTQNVLITFYQDIDGDTFGNPSVSIQACSQPVGYVLDNTDCNDNQIQYLDADNDGFGSNTIVACGVANNTDCNDNNNTQNVLITFYQDLDGDTFGNPSVSTQACSQPVGYVLDNSDCNDNQIQYLDADNDGFGSNTIVACGVANNTDCNDNNNTQNVLITFYQDLDGDTFGNPLVSSQACSQPVGFVINNLDCNDNNAASNALNTYYQDLDNDGFGNPNVSTQSCSQPLGYVIFGTDCDDTRANVNPNAVDVCYDGLDNDCNGIIDNACTPIVGSLPSGTCGTTLAGLNSTVTTNWTNFAQGYRFKITKVDMNTNAPIAAPVIIDRPVNNISLANVLGTTYNSRYMFEIAVRYNNVWQPFFGTPCYLNTPNPVSTIGAQCGSTLTAMNQWINAGVVSNVTSYRFRVTRVIAGVPTGASQEITQGMNRFNMTQLSGILFASTYRVEVSLRNMDGTFLPYGTPCDINTPAHPTTQLASTFCNNYTVNSNSELITANPINGATSYRFRIFNGSGYNATYTNLYNRFTLNNFAGIAPGIYSVQVCVKLPNEPDFGPYGSTCSIVKQGFITNRILDEASLSNVEFNVSIYPNPFSDSFNIKTNTIFNKNTSISVYDLTGRQIESINLDSNELENATIGSSYPSGVYSMIVTQGNNTKTVRIVKR</sequence>
<keyword evidence="1 4" id="KW-0732">Signal</keyword>
<dbReference type="Pfam" id="PF23237">
    <property type="entry name" value="HYR_4C"/>
    <property type="match status" value="1"/>
</dbReference>
<dbReference type="InterPro" id="IPR026444">
    <property type="entry name" value="Secre_tail"/>
</dbReference>
<name>A0ABP7VA92_9FLAO</name>